<keyword evidence="8" id="KW-0010">Activator</keyword>
<evidence type="ECO:0000256" key="3">
    <source>
        <dbReference type="ARBA" id="ARBA00011353"/>
    </source>
</evidence>
<evidence type="ECO:0000256" key="11">
    <source>
        <dbReference type="ARBA" id="ARBA00023242"/>
    </source>
</evidence>
<dbReference type="KEGG" id="asau:88174422"/>
<dbReference type="SUPFAM" id="SSF46689">
    <property type="entry name" value="Homeodomain-like"/>
    <property type="match status" value="1"/>
</dbReference>
<dbReference type="RefSeq" id="XP_062878396.1">
    <property type="nucleotide sequence ID" value="XM_063022326.1"/>
</dbReference>
<keyword evidence="5" id="KW-0227">DNA damage</keyword>
<dbReference type="Gene3D" id="1.10.10.60">
    <property type="entry name" value="Homeodomain-like"/>
    <property type="match status" value="1"/>
</dbReference>
<feature type="region of interest" description="Disordered" evidence="17">
    <location>
        <begin position="314"/>
        <end position="346"/>
    </location>
</feature>
<evidence type="ECO:0000256" key="7">
    <source>
        <dbReference type="ARBA" id="ARBA00023015"/>
    </source>
</evidence>
<feature type="compositionally biased region" description="Low complexity" evidence="17">
    <location>
        <begin position="314"/>
        <end position="334"/>
    </location>
</feature>
<dbReference type="GeneID" id="88174422"/>
<feature type="compositionally biased region" description="Low complexity" evidence="17">
    <location>
        <begin position="932"/>
        <end position="948"/>
    </location>
</feature>
<keyword evidence="10" id="KW-0234">DNA repair</keyword>
<evidence type="ECO:0000259" key="18">
    <source>
        <dbReference type="SMART" id="SM00717"/>
    </source>
</evidence>
<evidence type="ECO:0000256" key="14">
    <source>
        <dbReference type="ARBA" id="ARBA00032084"/>
    </source>
</evidence>
<dbReference type="InterPro" id="IPR001005">
    <property type="entry name" value="SANT/Myb"/>
</dbReference>
<evidence type="ECO:0000256" key="16">
    <source>
        <dbReference type="ARBA" id="ARBA00082479"/>
    </source>
</evidence>
<evidence type="ECO:0000256" key="6">
    <source>
        <dbReference type="ARBA" id="ARBA00022853"/>
    </source>
</evidence>
<feature type="region of interest" description="Disordered" evidence="17">
    <location>
        <begin position="761"/>
        <end position="839"/>
    </location>
</feature>
<keyword evidence="20" id="KW-1185">Reference proteome</keyword>
<evidence type="ECO:0000256" key="13">
    <source>
        <dbReference type="ARBA" id="ARBA00029670"/>
    </source>
</evidence>
<dbReference type="PANTHER" id="PTHR46459:SF1">
    <property type="entry name" value="E1A-BINDING PROTEIN P400"/>
    <property type="match status" value="1"/>
</dbReference>
<sequence>MASEREVIATEHANKLRELFFLVSSALQPLPDYTYLSASTTATNFFDKNDVSTAKPFQIASISKVRDYDTLKREMAGNAKRYLYQAEEKNSNGKRPREAAFELTNEAFRDLANSLPSGIPLPVGKSRRIQTTVNLRSQVEGIEREKEEFLHKRISDLDIVALPDHYPTQVHDSTSLAELYYRTQSFPLIKLLPGSHKALMTENFELALLEGKISVLYSRIEELKRQNKWSLRQPMRYYDPFVYVKRNKKAKELTWDSLVREAKWMATDFKELQKFKKYCCAQIAQAVRDYWTFGQVMCIKTKPIEFLPLESATEGATDTTTEATTGSASEVASELTTEGDSEAVPEAVSDMAVETDDLDSEMLDIPEKQEDSNTADQPQSNDLDSESAITDIATDENHSSDPGAAEAALKLQTESSIDPSQLSKIDGEEETFALDLHTTITEPAESPATITPFKSHININDLKKLDQSIIRNLPKYTAFDDDPLTPLLTTIPVTEISLIPGSRMLYPLEADDDWYKIVLRDSATPQPSGEESGPPPYQKGLFGVQSHRKFNFLKPPKPPLVKNIKFRSPTIWLPRDDQLLIHYVAEYCFNWELISANLLAHPATLKHYTSNIEKRTPWQCFERYIQLNDKFQFRDMKGSNAAPAQIWLEEAHNAQMSTKRRISPFGVGTESIQRGHKKLRWASMFDAMRKTMRKRELAAAKANSRKAATPEYASNTINNNASGYAAGQTSKRSGDVIPTPQELTKMKHDQDQVTQEVYFQRQASRSRLKPGIGQRRPDQSGGATSSPPVGPMDSVSSGPSRATVDAQRRMQQQRAAQLAAASSSDSSRPSLAALQNGLPAGMPGQLSHVALAQHQAKQLLGNMKAALSNSKPLTTEQMQKAFQIEKQRLLLQQKNQGGAGSPNPRVSSQMMAGRKVLDSATHPGSSPTMLGASSAASSPSAKQPALAKGPLQYSPAQFAKIVSTIQQKNPNMSKEQAKKVAVSYLANIQQQQQASRTSQNATTSSSAQEALKARQAHLTARKTTPGKEDDRSKMVLTQDSYLGRASSPYTRTGASRTNSPLDTSLQYPTNQDEK</sequence>
<dbReference type="Pfam" id="PF13921">
    <property type="entry name" value="Myb_DNA-bind_6"/>
    <property type="match status" value="1"/>
</dbReference>
<evidence type="ECO:0000256" key="8">
    <source>
        <dbReference type="ARBA" id="ARBA00023159"/>
    </source>
</evidence>
<dbReference type="GO" id="GO:0003682">
    <property type="term" value="F:chromatin binding"/>
    <property type="evidence" value="ECO:0007669"/>
    <property type="project" value="TreeGrafter"/>
</dbReference>
<feature type="region of interest" description="Disordered" evidence="17">
    <location>
        <begin position="918"/>
        <end position="949"/>
    </location>
</feature>
<dbReference type="InterPro" id="IPR014012">
    <property type="entry name" value="HSA_dom"/>
</dbReference>
<evidence type="ECO:0000256" key="5">
    <source>
        <dbReference type="ARBA" id="ARBA00022763"/>
    </source>
</evidence>
<feature type="compositionally biased region" description="Low complexity" evidence="17">
    <location>
        <begin position="809"/>
        <end position="834"/>
    </location>
</feature>
<dbReference type="InterPro" id="IPR009057">
    <property type="entry name" value="Homeodomain-like_sf"/>
</dbReference>
<keyword evidence="9" id="KW-0804">Transcription</keyword>
<evidence type="ECO:0000256" key="9">
    <source>
        <dbReference type="ARBA" id="ARBA00023163"/>
    </source>
</evidence>
<dbReference type="Proteomes" id="UP001338582">
    <property type="component" value="Chromosome 4"/>
</dbReference>
<protein>
    <recommendedName>
        <fullName evidence="4">Chromatin modification-related protein EAF1</fullName>
    </recommendedName>
    <alternativeName>
        <fullName evidence="15">Chromatin modification-related protein eaf1</fullName>
    </alternativeName>
    <alternativeName>
        <fullName evidence="14 16">ESA1-associated factor 1</fullName>
    </alternativeName>
    <alternativeName>
        <fullName evidence="13">Vacuolar import and degradation protein 21</fullName>
    </alternativeName>
</protein>
<feature type="domain" description="Myb-like" evidence="18">
    <location>
        <begin position="568"/>
        <end position="630"/>
    </location>
</feature>
<dbReference type="FunFam" id="1.10.10.60:FF:000484">
    <property type="entry name" value="Chromatin modification-related protein EAF1"/>
    <property type="match status" value="1"/>
</dbReference>
<evidence type="ECO:0000256" key="4">
    <source>
        <dbReference type="ARBA" id="ARBA00018561"/>
    </source>
</evidence>
<dbReference type="SMART" id="SM00717">
    <property type="entry name" value="SANT"/>
    <property type="match status" value="1"/>
</dbReference>
<dbReference type="EMBL" id="CP138897">
    <property type="protein sequence ID" value="WPK26014.1"/>
    <property type="molecule type" value="Genomic_DNA"/>
</dbReference>
<dbReference type="PANTHER" id="PTHR46459">
    <property type="entry name" value="E1A-BINDING PROTEIN P400-RELATED"/>
    <property type="match status" value="1"/>
</dbReference>
<dbReference type="CDD" id="cd00167">
    <property type="entry name" value="SANT"/>
    <property type="match status" value="1"/>
</dbReference>
<comment type="function">
    <text evidence="12">Component of the NuA4 histone acetyltransferase complex which is involved in transcriptional activation of selected genes principally by acetylation of nucleosomal histone H4 and H2A. The NuA4 complex is also involved in DNA repair.</text>
</comment>
<dbReference type="GO" id="GO:0006281">
    <property type="term" value="P:DNA repair"/>
    <property type="evidence" value="ECO:0007669"/>
    <property type="project" value="UniProtKB-KW"/>
</dbReference>
<feature type="compositionally biased region" description="Polar residues" evidence="17">
    <location>
        <begin position="1047"/>
        <end position="1074"/>
    </location>
</feature>
<name>A0AAX4HC59_9ASCO</name>
<evidence type="ECO:0000256" key="17">
    <source>
        <dbReference type="SAM" id="MobiDB-lite"/>
    </source>
</evidence>
<comment type="subunit">
    <text evidence="3">Component of the NuA4 histone acetyltransferase complex.</text>
</comment>
<keyword evidence="11" id="KW-0539">Nucleus</keyword>
<comment type="subcellular location">
    <subcellularLocation>
        <location evidence="1">Nucleus</location>
    </subcellularLocation>
</comment>
<feature type="compositionally biased region" description="Low complexity" evidence="17">
    <location>
        <begin position="993"/>
        <end position="1008"/>
    </location>
</feature>
<evidence type="ECO:0000256" key="2">
    <source>
        <dbReference type="ARBA" id="ARBA00008913"/>
    </source>
</evidence>
<evidence type="ECO:0000313" key="20">
    <source>
        <dbReference type="Proteomes" id="UP001338582"/>
    </source>
</evidence>
<feature type="compositionally biased region" description="Polar residues" evidence="17">
    <location>
        <begin position="712"/>
        <end position="731"/>
    </location>
</feature>
<keyword evidence="7" id="KW-0805">Transcription regulation</keyword>
<gene>
    <name evidence="19" type="ORF">PUMCH_003358</name>
</gene>
<feature type="region of interest" description="Disordered" evidence="17">
    <location>
        <begin position="700"/>
        <end position="738"/>
    </location>
</feature>
<proteinExistence type="inferred from homology"/>
<keyword evidence="6" id="KW-0156">Chromatin regulator</keyword>
<evidence type="ECO:0000256" key="10">
    <source>
        <dbReference type="ARBA" id="ARBA00023204"/>
    </source>
</evidence>
<evidence type="ECO:0000256" key="15">
    <source>
        <dbReference type="ARBA" id="ARBA00072841"/>
    </source>
</evidence>
<evidence type="ECO:0000313" key="19">
    <source>
        <dbReference type="EMBL" id="WPK26014.1"/>
    </source>
</evidence>
<dbReference type="GO" id="GO:0006325">
    <property type="term" value="P:chromatin organization"/>
    <property type="evidence" value="ECO:0007669"/>
    <property type="project" value="UniProtKB-KW"/>
</dbReference>
<feature type="region of interest" description="Disordered" evidence="17">
    <location>
        <begin position="993"/>
        <end position="1074"/>
    </location>
</feature>
<organism evidence="19 20">
    <name type="scientific">Australozyma saopauloensis</name>
    <dbReference type="NCBI Taxonomy" id="291208"/>
    <lineage>
        <taxon>Eukaryota</taxon>
        <taxon>Fungi</taxon>
        <taxon>Dikarya</taxon>
        <taxon>Ascomycota</taxon>
        <taxon>Saccharomycotina</taxon>
        <taxon>Pichiomycetes</taxon>
        <taxon>Metschnikowiaceae</taxon>
        <taxon>Australozyma</taxon>
    </lineage>
</organism>
<evidence type="ECO:0000256" key="1">
    <source>
        <dbReference type="ARBA" id="ARBA00004123"/>
    </source>
</evidence>
<evidence type="ECO:0000256" key="12">
    <source>
        <dbReference type="ARBA" id="ARBA00025178"/>
    </source>
</evidence>
<accession>A0AAX4HC59</accession>
<dbReference type="GO" id="GO:0035267">
    <property type="term" value="C:NuA4 histone acetyltransferase complex"/>
    <property type="evidence" value="ECO:0007669"/>
    <property type="project" value="TreeGrafter"/>
</dbReference>
<comment type="similarity">
    <text evidence="2">Belongs to the EAF1 family.</text>
</comment>
<dbReference type="AlphaFoldDB" id="A0AAX4HC59"/>
<dbReference type="GO" id="GO:0005634">
    <property type="term" value="C:nucleus"/>
    <property type="evidence" value="ECO:0007669"/>
    <property type="project" value="UniProtKB-SubCell"/>
</dbReference>
<reference evidence="19 20" key="1">
    <citation type="submission" date="2023-10" db="EMBL/GenBank/DDBJ databases">
        <title>Draft Genome Sequence of Candida saopaulonensis from a very Premature Infant with Sepsis.</title>
        <authorList>
            <person name="Ning Y."/>
            <person name="Dai R."/>
            <person name="Xiao M."/>
            <person name="Xu Y."/>
            <person name="Yan Q."/>
            <person name="Zhang L."/>
        </authorList>
    </citation>
    <scope>NUCLEOTIDE SEQUENCE [LARGE SCALE GENOMIC DNA]</scope>
    <source>
        <strain evidence="19 20">19XY460</strain>
    </source>
</reference>
<dbReference type="Pfam" id="PF07529">
    <property type="entry name" value="HSA"/>
    <property type="match status" value="1"/>
</dbReference>